<evidence type="ECO:0000256" key="1">
    <source>
        <dbReference type="SAM" id="Coils"/>
    </source>
</evidence>
<gene>
    <name evidence="2" type="ORF">H9X83_05535</name>
</gene>
<organism evidence="2 3">
    <name type="scientific">Anaerotignum lactatifermentans</name>
    <dbReference type="NCBI Taxonomy" id="160404"/>
    <lineage>
        <taxon>Bacteria</taxon>
        <taxon>Bacillati</taxon>
        <taxon>Bacillota</taxon>
        <taxon>Clostridia</taxon>
        <taxon>Lachnospirales</taxon>
        <taxon>Anaerotignaceae</taxon>
        <taxon>Anaerotignum</taxon>
    </lineage>
</organism>
<accession>A0ABS2G807</accession>
<name>A0ABS2G807_9FIRM</name>
<reference evidence="2 3" key="1">
    <citation type="journal article" date="2021" name="Sci. Rep.">
        <title>The distribution of antibiotic resistance genes in chicken gut microbiota commensals.</title>
        <authorList>
            <person name="Juricova H."/>
            <person name="Matiasovicova J."/>
            <person name="Kubasova T."/>
            <person name="Cejkova D."/>
            <person name="Rychlik I."/>
        </authorList>
    </citation>
    <scope>NUCLEOTIDE SEQUENCE [LARGE SCALE GENOMIC DNA]</scope>
    <source>
        <strain evidence="2 3">An431b</strain>
    </source>
</reference>
<feature type="coiled-coil region" evidence="1">
    <location>
        <begin position="9"/>
        <end position="40"/>
    </location>
</feature>
<proteinExistence type="predicted"/>
<evidence type="ECO:0000313" key="2">
    <source>
        <dbReference type="EMBL" id="MBM6877619.1"/>
    </source>
</evidence>
<dbReference type="Gene3D" id="1.20.5.2950">
    <property type="match status" value="1"/>
</dbReference>
<evidence type="ECO:0008006" key="4">
    <source>
        <dbReference type="Google" id="ProtNLM"/>
    </source>
</evidence>
<protein>
    <recommendedName>
        <fullName evidence="4">ATPase</fullName>
    </recommendedName>
</protein>
<keyword evidence="3" id="KW-1185">Reference proteome</keyword>
<comment type="caution">
    <text evidence="2">The sequence shown here is derived from an EMBL/GenBank/DDBJ whole genome shotgun (WGS) entry which is preliminary data.</text>
</comment>
<dbReference type="RefSeq" id="WP_205132589.1">
    <property type="nucleotide sequence ID" value="NZ_JACSNT010000002.1"/>
</dbReference>
<evidence type="ECO:0000313" key="3">
    <source>
        <dbReference type="Proteomes" id="UP000729290"/>
    </source>
</evidence>
<keyword evidence="1" id="KW-0175">Coiled coil</keyword>
<dbReference type="Proteomes" id="UP000729290">
    <property type="component" value="Unassembled WGS sequence"/>
</dbReference>
<sequence length="108" mass="11581">MAYEILKSIVDAEAQAVEKKRQANAEAENMKAEAKAQSTALLDSTRKEGLREIDDAVARAVEDSVVTIQGIRRDAQEACSEIRSQAAGKKEKAIQAVIGKVVGTYGSC</sequence>
<dbReference type="EMBL" id="JACSNV010000006">
    <property type="protein sequence ID" value="MBM6877619.1"/>
    <property type="molecule type" value="Genomic_DNA"/>
</dbReference>